<evidence type="ECO:0000256" key="6">
    <source>
        <dbReference type="ARBA" id="ARBA00023004"/>
    </source>
</evidence>
<keyword evidence="3" id="KW-0001">2Fe-2S</keyword>
<feature type="transmembrane region" description="Helical" evidence="9">
    <location>
        <begin position="6"/>
        <end position="31"/>
    </location>
</feature>
<dbReference type="InterPro" id="IPR001433">
    <property type="entry name" value="OxRdtase_FAD/NAD-bd"/>
</dbReference>
<keyword evidence="2" id="KW-0285">Flavoprotein</keyword>
<protein>
    <submittedName>
        <fullName evidence="12">Phenoxybenzoate dioxygenase subunit beta</fullName>
        <ecNumber evidence="12">1.-.-.-</ecNumber>
    </submittedName>
</protein>
<evidence type="ECO:0000256" key="1">
    <source>
        <dbReference type="ARBA" id="ARBA00001974"/>
    </source>
</evidence>
<dbReference type="InterPro" id="IPR050415">
    <property type="entry name" value="MRET"/>
</dbReference>
<dbReference type="EC" id="1.-.-.-" evidence="12"/>
<dbReference type="InterPro" id="IPR006058">
    <property type="entry name" value="2Fe2S_fd_BS"/>
</dbReference>
<dbReference type="SUPFAM" id="SSF63380">
    <property type="entry name" value="Riboflavin synthase domain-like"/>
    <property type="match status" value="1"/>
</dbReference>
<evidence type="ECO:0000256" key="3">
    <source>
        <dbReference type="ARBA" id="ARBA00022714"/>
    </source>
</evidence>
<keyword evidence="7" id="KW-0411">Iron-sulfur</keyword>
<dbReference type="OrthoDB" id="502624at2"/>
<dbReference type="Pfam" id="PF00175">
    <property type="entry name" value="NAD_binding_1"/>
    <property type="match status" value="1"/>
</dbReference>
<feature type="transmembrane region" description="Helical" evidence="9">
    <location>
        <begin position="94"/>
        <end position="113"/>
    </location>
</feature>
<dbReference type="InterPro" id="IPR017927">
    <property type="entry name" value="FAD-bd_FR_type"/>
</dbReference>
<keyword evidence="9" id="KW-0812">Transmembrane</keyword>
<keyword evidence="9" id="KW-1133">Transmembrane helix</keyword>
<keyword evidence="13" id="KW-1185">Reference proteome</keyword>
<name>A0A2Z3S041_9MICO</name>
<evidence type="ECO:0000256" key="4">
    <source>
        <dbReference type="ARBA" id="ARBA00022723"/>
    </source>
</evidence>
<dbReference type="PANTHER" id="PTHR47354">
    <property type="entry name" value="NADH OXIDOREDUCTASE HCR"/>
    <property type="match status" value="1"/>
</dbReference>
<evidence type="ECO:0000313" key="12">
    <source>
        <dbReference type="EMBL" id="AWR22337.1"/>
    </source>
</evidence>
<dbReference type="Gene3D" id="3.40.50.80">
    <property type="entry name" value="Nucleotide-binding domain of ferredoxin-NADP reductase (FNR) module"/>
    <property type="match status" value="1"/>
</dbReference>
<keyword evidence="12" id="KW-0223">Dioxygenase</keyword>
<evidence type="ECO:0000259" key="11">
    <source>
        <dbReference type="PROSITE" id="PS51384"/>
    </source>
</evidence>
<dbReference type="PANTHER" id="PTHR47354:SF1">
    <property type="entry name" value="CARNITINE MONOOXYGENASE REDUCTASE SUBUNIT"/>
    <property type="match status" value="1"/>
</dbReference>
<dbReference type="Gene3D" id="3.10.20.30">
    <property type="match status" value="1"/>
</dbReference>
<dbReference type="AlphaFoldDB" id="A0A2Z3S041"/>
<dbReference type="KEGG" id="aum:AURMO_01756"/>
<dbReference type="PROSITE" id="PS51384">
    <property type="entry name" value="FAD_FR"/>
    <property type="match status" value="1"/>
</dbReference>
<feature type="domain" description="2Fe-2S ferredoxin-type" evidence="10">
    <location>
        <begin position="424"/>
        <end position="511"/>
    </location>
</feature>
<dbReference type="Pfam" id="PF00111">
    <property type="entry name" value="Fer2"/>
    <property type="match status" value="1"/>
</dbReference>
<dbReference type="InterPro" id="IPR036010">
    <property type="entry name" value="2Fe-2S_ferredoxin-like_sf"/>
</dbReference>
<comment type="cofactor">
    <cofactor evidence="1">
        <name>FAD</name>
        <dbReference type="ChEBI" id="CHEBI:57692"/>
    </cofactor>
</comment>
<feature type="transmembrane region" description="Helical" evidence="9">
    <location>
        <begin position="125"/>
        <end position="144"/>
    </location>
</feature>
<evidence type="ECO:0000256" key="7">
    <source>
        <dbReference type="ARBA" id="ARBA00023014"/>
    </source>
</evidence>
<keyword evidence="4" id="KW-0479">Metal-binding</keyword>
<evidence type="ECO:0000256" key="8">
    <source>
        <dbReference type="SAM" id="MobiDB-lite"/>
    </source>
</evidence>
<accession>A0A2Z3S041</accession>
<keyword evidence="9" id="KW-0472">Membrane</keyword>
<dbReference type="GO" id="GO:0051537">
    <property type="term" value="F:2 iron, 2 sulfur cluster binding"/>
    <property type="evidence" value="ECO:0007669"/>
    <property type="project" value="UniProtKB-KW"/>
</dbReference>
<dbReference type="InterPro" id="IPR017938">
    <property type="entry name" value="Riboflavin_synthase-like_b-brl"/>
</dbReference>
<dbReference type="Proteomes" id="UP000246894">
    <property type="component" value="Chromosome"/>
</dbReference>
<dbReference type="CDD" id="cd06185">
    <property type="entry name" value="PDR_like"/>
    <property type="match status" value="1"/>
</dbReference>
<dbReference type="SUPFAM" id="SSF54292">
    <property type="entry name" value="2Fe-2S ferredoxin-like"/>
    <property type="match status" value="1"/>
</dbReference>
<dbReference type="CDD" id="cd00207">
    <property type="entry name" value="fer2"/>
    <property type="match status" value="1"/>
</dbReference>
<evidence type="ECO:0000256" key="5">
    <source>
        <dbReference type="ARBA" id="ARBA00023002"/>
    </source>
</evidence>
<keyword evidence="5 12" id="KW-0560">Oxidoreductase</keyword>
<keyword evidence="6" id="KW-0408">Iron</keyword>
<feature type="transmembrane region" description="Helical" evidence="9">
    <location>
        <begin position="150"/>
        <end position="172"/>
    </location>
</feature>
<evidence type="ECO:0000256" key="2">
    <source>
        <dbReference type="ARBA" id="ARBA00022630"/>
    </source>
</evidence>
<dbReference type="RefSeq" id="WP_110234778.1">
    <property type="nucleotide sequence ID" value="NZ_CP023994.1"/>
</dbReference>
<dbReference type="GO" id="GO:0046872">
    <property type="term" value="F:metal ion binding"/>
    <property type="evidence" value="ECO:0007669"/>
    <property type="project" value="UniProtKB-KW"/>
</dbReference>
<feature type="domain" description="FAD-binding FR-type" evidence="11">
    <location>
        <begin position="203"/>
        <end position="305"/>
    </location>
</feature>
<feature type="transmembrane region" description="Helical" evidence="9">
    <location>
        <begin position="52"/>
        <end position="74"/>
    </location>
</feature>
<evidence type="ECO:0000256" key="9">
    <source>
        <dbReference type="SAM" id="Phobius"/>
    </source>
</evidence>
<dbReference type="Gene3D" id="2.40.30.10">
    <property type="entry name" value="Translation factors"/>
    <property type="match status" value="1"/>
</dbReference>
<evidence type="ECO:0000259" key="10">
    <source>
        <dbReference type="PROSITE" id="PS51085"/>
    </source>
</evidence>
<sequence>MNEPHIWWYITRASALIAWALMTMSVLWGILLSTRVMRRIDNPAWLQDLHRYLGGLTLFMVALHMVSLMLDGWLQFSLAETLVPFATDFKPLAVALGIVSFYILLAVQGTSLFMNRLPRKFWKGVHYSSYAALLLVALHAGWSGTDVSSWWYRVLAIVLISVATIAVLVRIITGTKTGSARPVAREEPPSISAQAAPARTASHDTRTMVVSTLQEVAQGVLAIRLLPLGGVQLPVWHPGSHVTLHLPNGLQRQYSLCGDPAERTHFDIAVLKTEQSEGGSEWIHANLSPGMTLEVSGPLNHFELEPANEYLFIAGGIGITPIKAMIESLPERRKWKLVYAGRSRSTMAFLDELVERYPDRVTVHASDEAKKPLDVFALTKSATSQVYCCGPESLMATVSEYVPADRMHLERFVALERESASPAQPIEVTCRKSKKSFVVDADETILEALEENGLPVLGSCKKGVCGTCEVRVVEGKPIHLDSVMDDAEKDRLKVMYPCVSRAEGGKLVLDL</sequence>
<dbReference type="InterPro" id="IPR039261">
    <property type="entry name" value="FNR_nucleotide-bd"/>
</dbReference>
<dbReference type="PRINTS" id="PR00409">
    <property type="entry name" value="PHDIOXRDTASE"/>
</dbReference>
<dbReference type="InterPro" id="IPR001041">
    <property type="entry name" value="2Fe-2S_ferredoxin-type"/>
</dbReference>
<reference evidence="12 13" key="1">
    <citation type="submission" date="2017-10" db="EMBL/GenBank/DDBJ databases">
        <title>Genome of an Actinobacterium that displays light-enhanced growth.</title>
        <authorList>
            <person name="Maresca J.A."/>
            <person name="Hempel P."/>
            <person name="Shevchenko O."/>
            <person name="Miller K.J."/>
            <person name="Hahn M.W."/>
        </authorList>
    </citation>
    <scope>NUCLEOTIDE SEQUENCE [LARGE SCALE GENOMIC DNA]</scope>
    <source>
        <strain evidence="12 13">MWH-Mo1</strain>
    </source>
</reference>
<dbReference type="SUPFAM" id="SSF52343">
    <property type="entry name" value="Ferredoxin reductase-like, C-terminal NADP-linked domain"/>
    <property type="match status" value="1"/>
</dbReference>
<organism evidence="12 13">
    <name type="scientific">Aurantimicrobium photophilum</name>
    <dbReference type="NCBI Taxonomy" id="1987356"/>
    <lineage>
        <taxon>Bacteria</taxon>
        <taxon>Bacillati</taxon>
        <taxon>Actinomycetota</taxon>
        <taxon>Actinomycetes</taxon>
        <taxon>Micrococcales</taxon>
        <taxon>Microbacteriaceae</taxon>
        <taxon>Aurantimicrobium</taxon>
    </lineage>
</organism>
<dbReference type="PROSITE" id="PS00197">
    <property type="entry name" value="2FE2S_FER_1"/>
    <property type="match status" value="1"/>
</dbReference>
<proteinExistence type="predicted"/>
<dbReference type="PROSITE" id="PS51085">
    <property type="entry name" value="2FE2S_FER_2"/>
    <property type="match status" value="1"/>
</dbReference>
<dbReference type="EMBL" id="CP023994">
    <property type="protein sequence ID" value="AWR22337.1"/>
    <property type="molecule type" value="Genomic_DNA"/>
</dbReference>
<dbReference type="InterPro" id="IPR012675">
    <property type="entry name" value="Beta-grasp_dom_sf"/>
</dbReference>
<gene>
    <name evidence="12" type="ORF">AURMO_01756</name>
</gene>
<dbReference type="GO" id="GO:0051213">
    <property type="term" value="F:dioxygenase activity"/>
    <property type="evidence" value="ECO:0007669"/>
    <property type="project" value="UniProtKB-KW"/>
</dbReference>
<feature type="region of interest" description="Disordered" evidence="8">
    <location>
        <begin position="180"/>
        <end position="200"/>
    </location>
</feature>
<evidence type="ECO:0000313" key="13">
    <source>
        <dbReference type="Proteomes" id="UP000246894"/>
    </source>
</evidence>